<dbReference type="Gene3D" id="4.10.240.10">
    <property type="entry name" value="Zn(2)-C6 fungal-type DNA-binding domain"/>
    <property type="match status" value="1"/>
</dbReference>
<evidence type="ECO:0000256" key="1">
    <source>
        <dbReference type="ARBA" id="ARBA00023015"/>
    </source>
</evidence>
<dbReference type="GO" id="GO:0003677">
    <property type="term" value="F:DNA binding"/>
    <property type="evidence" value="ECO:0007669"/>
    <property type="project" value="UniProtKB-KW"/>
</dbReference>
<dbReference type="GO" id="GO:0000981">
    <property type="term" value="F:DNA-binding transcription factor activity, RNA polymerase II-specific"/>
    <property type="evidence" value="ECO:0007669"/>
    <property type="project" value="InterPro"/>
</dbReference>
<dbReference type="SMART" id="SM00066">
    <property type="entry name" value="GAL4"/>
    <property type="match status" value="1"/>
</dbReference>
<keyword evidence="2" id="KW-0238">DNA-binding</keyword>
<dbReference type="AlphaFoldDB" id="A0A395H646"/>
<dbReference type="InterPro" id="IPR036864">
    <property type="entry name" value="Zn2-C6_fun-type_DNA-bd_sf"/>
</dbReference>
<keyword evidence="8" id="KW-1185">Reference proteome</keyword>
<feature type="region of interest" description="Disordered" evidence="5">
    <location>
        <begin position="323"/>
        <end position="370"/>
    </location>
</feature>
<evidence type="ECO:0000256" key="2">
    <source>
        <dbReference type="ARBA" id="ARBA00023125"/>
    </source>
</evidence>
<feature type="compositionally biased region" description="Polar residues" evidence="5">
    <location>
        <begin position="326"/>
        <end position="337"/>
    </location>
</feature>
<keyword evidence="3" id="KW-0804">Transcription</keyword>
<dbReference type="PRINTS" id="PR00755">
    <property type="entry name" value="AFLATOXINBRP"/>
</dbReference>
<keyword evidence="4" id="KW-0539">Nucleus</keyword>
<dbReference type="Pfam" id="PF00172">
    <property type="entry name" value="Zn_clus"/>
    <property type="match status" value="1"/>
</dbReference>
<dbReference type="GO" id="GO:0009893">
    <property type="term" value="P:positive regulation of metabolic process"/>
    <property type="evidence" value="ECO:0007669"/>
    <property type="project" value="UniProtKB-ARBA"/>
</dbReference>
<protein>
    <recommendedName>
        <fullName evidence="6">Zn(2)-C6 fungal-type domain-containing protein</fullName>
    </recommendedName>
</protein>
<proteinExistence type="predicted"/>
<evidence type="ECO:0000259" key="6">
    <source>
        <dbReference type="PROSITE" id="PS50048"/>
    </source>
</evidence>
<evidence type="ECO:0000313" key="7">
    <source>
        <dbReference type="EMBL" id="RAL02625.1"/>
    </source>
</evidence>
<dbReference type="Proteomes" id="UP000249402">
    <property type="component" value="Unassembled WGS sequence"/>
</dbReference>
<dbReference type="PROSITE" id="PS00463">
    <property type="entry name" value="ZN2_CY6_FUNGAL_1"/>
    <property type="match status" value="1"/>
</dbReference>
<reference evidence="7 8" key="1">
    <citation type="submission" date="2018-02" db="EMBL/GenBank/DDBJ databases">
        <title>The genomes of Aspergillus section Nigri reveals drivers in fungal speciation.</title>
        <authorList>
            <consortium name="DOE Joint Genome Institute"/>
            <person name="Vesth T.C."/>
            <person name="Nybo J."/>
            <person name="Theobald S."/>
            <person name="Brandl J."/>
            <person name="Frisvad J.C."/>
            <person name="Nielsen K.F."/>
            <person name="Lyhne E.K."/>
            <person name="Kogle M.E."/>
            <person name="Kuo A."/>
            <person name="Riley R."/>
            <person name="Clum A."/>
            <person name="Nolan M."/>
            <person name="Lipzen A."/>
            <person name="Salamov A."/>
            <person name="Henrissat B."/>
            <person name="Wiebenga A."/>
            <person name="De vries R.P."/>
            <person name="Grigoriev I.V."/>
            <person name="Mortensen U.H."/>
            <person name="Andersen M.R."/>
            <person name="Baker S.E."/>
        </authorList>
    </citation>
    <scope>NUCLEOTIDE SEQUENCE [LARGE SCALE GENOMIC DNA]</scope>
    <source>
        <strain evidence="7 8">CBS 121593</strain>
    </source>
</reference>
<dbReference type="EMBL" id="KZ824430">
    <property type="protein sequence ID" value="RAL02625.1"/>
    <property type="molecule type" value="Genomic_DNA"/>
</dbReference>
<dbReference type="VEuPathDB" id="FungiDB:BO80DRAFT_463369"/>
<name>A0A395H646_9EURO</name>
<sequence>MFGTLKYNEADQQSSLEQTSPPFIKLKRNLGKVACTNCRSSKLKCTGEPDGCRRCAVRDLSCSYSTSIHSVSGLAEKRNSKGKAVTERWRHSVNAADSDHPKQVYDLEYPTLSLAELSSMCSADSWDSLGSFDLGGETKVGLDGELPNLQDTMSGEPFPFLTSRNPFHITDWSIVGPPGGTVAPIARQDASVSIAAVEDRCQPASLLPTDTKQSHCCFKRAVQTYEMIEVNLGWDLESGHRGAIGSTLEQLKLALGACECLLECQQCAMQHEYVMLLLSMCRRLVGALESLYRMFEVPAAPDVDLHVPFYTKQHLLCRERPRQPSLRPSWTPSSVGSESDLVTEGWSTHSSTSNSPHDGPDRGHGSNRVSLDADDERIVLQSLLRARTARLDAFIRRLEKLIPEEGWPVHKGGTQELQQRIKGLLSR</sequence>
<dbReference type="CDD" id="cd00067">
    <property type="entry name" value="GAL4"/>
    <property type="match status" value="1"/>
</dbReference>
<gene>
    <name evidence="7" type="ORF">BO80DRAFT_463369</name>
</gene>
<dbReference type="PROSITE" id="PS50048">
    <property type="entry name" value="ZN2_CY6_FUNGAL_2"/>
    <property type="match status" value="1"/>
</dbReference>
<accession>A0A395H646</accession>
<evidence type="ECO:0000313" key="8">
    <source>
        <dbReference type="Proteomes" id="UP000249402"/>
    </source>
</evidence>
<dbReference type="GeneID" id="37227453"/>
<dbReference type="RefSeq" id="XP_025576952.1">
    <property type="nucleotide sequence ID" value="XM_025722588.1"/>
</dbReference>
<keyword evidence="1" id="KW-0805">Transcription regulation</keyword>
<dbReference type="InterPro" id="IPR001138">
    <property type="entry name" value="Zn2Cys6_DnaBD"/>
</dbReference>
<evidence type="ECO:0000256" key="5">
    <source>
        <dbReference type="SAM" id="MobiDB-lite"/>
    </source>
</evidence>
<dbReference type="OrthoDB" id="4356994at2759"/>
<evidence type="ECO:0000256" key="4">
    <source>
        <dbReference type="ARBA" id="ARBA00023242"/>
    </source>
</evidence>
<dbReference type="GO" id="GO:0008270">
    <property type="term" value="F:zinc ion binding"/>
    <property type="evidence" value="ECO:0007669"/>
    <property type="project" value="InterPro"/>
</dbReference>
<organism evidence="7 8">
    <name type="scientific">Aspergillus ibericus CBS 121593</name>
    <dbReference type="NCBI Taxonomy" id="1448316"/>
    <lineage>
        <taxon>Eukaryota</taxon>
        <taxon>Fungi</taxon>
        <taxon>Dikarya</taxon>
        <taxon>Ascomycota</taxon>
        <taxon>Pezizomycotina</taxon>
        <taxon>Eurotiomycetes</taxon>
        <taxon>Eurotiomycetidae</taxon>
        <taxon>Eurotiales</taxon>
        <taxon>Aspergillaceae</taxon>
        <taxon>Aspergillus</taxon>
        <taxon>Aspergillus subgen. Circumdati</taxon>
    </lineage>
</organism>
<dbReference type="SUPFAM" id="SSF57701">
    <property type="entry name" value="Zn2/Cys6 DNA-binding domain"/>
    <property type="match status" value="1"/>
</dbReference>
<feature type="domain" description="Zn(2)-C6 fungal-type" evidence="6">
    <location>
        <begin position="34"/>
        <end position="64"/>
    </location>
</feature>
<feature type="compositionally biased region" description="Polar residues" evidence="5">
    <location>
        <begin position="345"/>
        <end position="356"/>
    </location>
</feature>
<evidence type="ECO:0000256" key="3">
    <source>
        <dbReference type="ARBA" id="ARBA00023163"/>
    </source>
</evidence>
<dbReference type="STRING" id="1448316.A0A395H646"/>